<keyword evidence="8" id="KW-1185">Reference proteome</keyword>
<dbReference type="PANTHER" id="PTHR14226">
    <property type="entry name" value="NEUROPATHY TARGET ESTERASE/SWISS CHEESE D.MELANOGASTER"/>
    <property type="match status" value="1"/>
</dbReference>
<keyword evidence="3 4" id="KW-0443">Lipid metabolism</keyword>
<evidence type="ECO:0000256" key="4">
    <source>
        <dbReference type="PROSITE-ProRule" id="PRU01161"/>
    </source>
</evidence>
<dbReference type="SUPFAM" id="SSF52151">
    <property type="entry name" value="FabD/lysophospholipase-like"/>
    <property type="match status" value="1"/>
</dbReference>
<protein>
    <submittedName>
        <fullName evidence="6 7">Patatin</fullName>
    </submittedName>
</protein>
<dbReference type="Gene3D" id="3.40.1090.10">
    <property type="entry name" value="Cytosolic phospholipase A2 catalytic domain"/>
    <property type="match status" value="2"/>
</dbReference>
<feature type="short sequence motif" description="GXSXG" evidence="4">
    <location>
        <begin position="42"/>
        <end position="46"/>
    </location>
</feature>
<accession>A0A2G1DFS5</accession>
<evidence type="ECO:0000256" key="3">
    <source>
        <dbReference type="ARBA" id="ARBA00023098"/>
    </source>
</evidence>
<evidence type="ECO:0000313" key="6">
    <source>
        <dbReference type="EMBL" id="AXX93633.1"/>
    </source>
</evidence>
<reference evidence="7 8" key="1">
    <citation type="submission" date="2017-09" db="EMBL/GenBank/DDBJ databases">
        <title>Arcobacter canalis sp. nov., a new species isolated from a water canal contaminated with urban sewage.</title>
        <authorList>
            <person name="Perez-Cataluna A."/>
            <person name="Salas-Masso N."/>
            <person name="Figueras M.J."/>
        </authorList>
    </citation>
    <scope>NUCLEOTIDE SEQUENCE [LARGE SCALE GENOMIC DNA]</scope>
    <source>
        <strain evidence="7 8">F98-3</strain>
    </source>
</reference>
<evidence type="ECO:0000313" key="7">
    <source>
        <dbReference type="EMBL" id="PHO17339.1"/>
    </source>
</evidence>
<name>A0A2G1DFS5_9BACT</name>
<feature type="domain" description="PNPLA" evidence="5">
    <location>
        <begin position="11"/>
        <end position="169"/>
    </location>
</feature>
<evidence type="ECO:0000256" key="2">
    <source>
        <dbReference type="ARBA" id="ARBA00022963"/>
    </source>
</evidence>
<evidence type="ECO:0000259" key="5">
    <source>
        <dbReference type="PROSITE" id="PS51635"/>
    </source>
</evidence>
<dbReference type="PANTHER" id="PTHR14226:SF78">
    <property type="entry name" value="SLR0060 PROTEIN"/>
    <property type="match status" value="1"/>
</dbReference>
<feature type="active site" description="Nucleophile" evidence="4">
    <location>
        <position position="44"/>
    </location>
</feature>
<evidence type="ECO:0000313" key="9">
    <source>
        <dbReference type="Proteomes" id="UP000262712"/>
    </source>
</evidence>
<gene>
    <name evidence="6" type="ORF">AMOL_2695</name>
    <name evidence="7" type="ORF">CPU12_11030</name>
</gene>
<reference evidence="6 9" key="2">
    <citation type="submission" date="2018-08" db="EMBL/GenBank/DDBJ databases">
        <title>Complete genome of the Arcobacter molluscorum type strain LMG 25693.</title>
        <authorList>
            <person name="Miller W.G."/>
            <person name="Yee E."/>
            <person name="Bono J.L."/>
        </authorList>
    </citation>
    <scope>NUCLEOTIDE SEQUENCE [LARGE SCALE GENOMIC DNA]</scope>
    <source>
        <strain evidence="6 9">CECT 7696</strain>
    </source>
</reference>
<evidence type="ECO:0000313" key="8">
    <source>
        <dbReference type="Proteomes" id="UP000221222"/>
    </source>
</evidence>
<comment type="caution">
    <text evidence="4">Lacks conserved residue(s) required for the propagation of feature annotation.</text>
</comment>
<feature type="short sequence motif" description="DGA/G" evidence="4">
    <location>
        <begin position="156"/>
        <end position="158"/>
    </location>
</feature>
<dbReference type="Proteomes" id="UP000262712">
    <property type="component" value="Chromosome"/>
</dbReference>
<dbReference type="GO" id="GO:0016042">
    <property type="term" value="P:lipid catabolic process"/>
    <property type="evidence" value="ECO:0007669"/>
    <property type="project" value="UniProtKB-UniRule"/>
</dbReference>
<feature type="active site" description="Proton acceptor" evidence="4">
    <location>
        <position position="156"/>
    </location>
</feature>
<dbReference type="KEGG" id="amol:AMOL_2695"/>
<keyword evidence="1 4" id="KW-0378">Hydrolase</keyword>
<dbReference type="Pfam" id="PF01734">
    <property type="entry name" value="Patatin"/>
    <property type="match status" value="1"/>
</dbReference>
<sequence length="256" mass="29348">MNKTSNNNLALALGGGAARGAFHLGFLHFCEKHNIQIEAYSGSSIGSIISASHASGVCAKEQLRIFASKDLKKIFKFNFFRNGLFRIEQTSKIIEELLPVKNLEELQKPVYICSYDLREKKLHYFNKGEILSLCLASSALIPLFKPVKHENMYLIDGGFFDNIPIKPLENKGYDILTIDLFPKREYSVSKKINPLRILKRNLLKSLYENHAYSKEFSTHYLTSAHIRNFSLFTFKQLEDCFNLGFKEAQNHFLDII</sequence>
<organism evidence="7 8">
    <name type="scientific">Malaciobacter molluscorum LMG 25693</name>
    <dbReference type="NCBI Taxonomy" id="870501"/>
    <lineage>
        <taxon>Bacteria</taxon>
        <taxon>Pseudomonadati</taxon>
        <taxon>Campylobacterota</taxon>
        <taxon>Epsilonproteobacteria</taxon>
        <taxon>Campylobacterales</taxon>
        <taxon>Arcobacteraceae</taxon>
        <taxon>Malaciobacter</taxon>
    </lineage>
</organism>
<dbReference type="InterPro" id="IPR002641">
    <property type="entry name" value="PNPLA_dom"/>
</dbReference>
<dbReference type="GO" id="GO:0016787">
    <property type="term" value="F:hydrolase activity"/>
    <property type="evidence" value="ECO:0007669"/>
    <property type="project" value="UniProtKB-UniRule"/>
</dbReference>
<dbReference type="Proteomes" id="UP000221222">
    <property type="component" value="Unassembled WGS sequence"/>
</dbReference>
<dbReference type="InterPro" id="IPR016035">
    <property type="entry name" value="Acyl_Trfase/lysoPLipase"/>
</dbReference>
<keyword evidence="2 4" id="KW-0442">Lipid degradation</keyword>
<dbReference type="EMBL" id="NXFY01000019">
    <property type="protein sequence ID" value="PHO17339.1"/>
    <property type="molecule type" value="Genomic_DNA"/>
</dbReference>
<dbReference type="EMBL" id="CP032098">
    <property type="protein sequence ID" value="AXX93633.1"/>
    <property type="molecule type" value="Genomic_DNA"/>
</dbReference>
<dbReference type="RefSeq" id="WP_099343177.1">
    <property type="nucleotide sequence ID" value="NZ_CP032098.1"/>
</dbReference>
<dbReference type="AlphaFoldDB" id="A0A2G1DFS5"/>
<evidence type="ECO:0000256" key="1">
    <source>
        <dbReference type="ARBA" id="ARBA00022801"/>
    </source>
</evidence>
<dbReference type="InterPro" id="IPR050301">
    <property type="entry name" value="NTE"/>
</dbReference>
<dbReference type="PROSITE" id="PS51635">
    <property type="entry name" value="PNPLA"/>
    <property type="match status" value="1"/>
</dbReference>
<proteinExistence type="predicted"/>